<reference evidence="2" key="1">
    <citation type="journal article" date="2012" name="Science">
        <title>Fermentation, hydrogen, and sulfur metabolism in multiple uncultivated bacterial phyla.</title>
        <authorList>
            <person name="Wrighton K.C."/>
            <person name="Thomas B.C."/>
            <person name="Sharon I."/>
            <person name="Miller C.S."/>
            <person name="Castelle C.J."/>
            <person name="VerBerkmoes N.C."/>
            <person name="Wilkins M.J."/>
            <person name="Hettich R.L."/>
            <person name="Lipton M.S."/>
            <person name="Williams K.H."/>
            <person name="Long P.E."/>
            <person name="Banfield J.F."/>
        </authorList>
    </citation>
    <scope>NUCLEOTIDE SEQUENCE [LARGE SCALE GENOMIC DNA]</scope>
</reference>
<dbReference type="InterPro" id="IPR033469">
    <property type="entry name" value="CYTH-like_dom_sf"/>
</dbReference>
<dbReference type="SUPFAM" id="SSF55154">
    <property type="entry name" value="CYTH-like phosphatases"/>
    <property type="match status" value="1"/>
</dbReference>
<gene>
    <name evidence="2" type="ORF">ACD_3C00154G0006</name>
</gene>
<dbReference type="InterPro" id="IPR023577">
    <property type="entry name" value="CYTH_domain"/>
</dbReference>
<dbReference type="Gene3D" id="2.40.320.10">
    <property type="entry name" value="Hypothetical Protein Pfu-838710-001"/>
    <property type="match status" value="1"/>
</dbReference>
<evidence type="ECO:0000313" key="2">
    <source>
        <dbReference type="EMBL" id="EKE27763.1"/>
    </source>
</evidence>
<accession>K2FXP9</accession>
<evidence type="ECO:0000259" key="1">
    <source>
        <dbReference type="Pfam" id="PF01928"/>
    </source>
</evidence>
<organism evidence="2">
    <name type="scientific">uncultured bacterium</name>
    <name type="common">gcode 4</name>
    <dbReference type="NCBI Taxonomy" id="1234023"/>
    <lineage>
        <taxon>Bacteria</taxon>
        <taxon>environmental samples</taxon>
    </lineage>
</organism>
<name>K2FXP9_9BACT</name>
<feature type="domain" description="CYTH" evidence="1">
    <location>
        <begin position="1"/>
        <end position="147"/>
    </location>
</feature>
<dbReference type="Pfam" id="PF01928">
    <property type="entry name" value="CYTH"/>
    <property type="match status" value="1"/>
</dbReference>
<proteinExistence type="predicted"/>
<protein>
    <recommendedName>
        <fullName evidence="1">CYTH domain-containing protein</fullName>
    </recommendedName>
</protein>
<sequence>MQEIEVKIFEIDKDFLIGKIKKLWAEKIFEGEIVADFYINDAGKKIRLRRAAWENIMTYKEKITVNSIMENLEYEIIFDKYENLCNTLECIWFNKYWNSSKYRIGYRLWNIIYDFDKYEWIPWFVEVESDNHEDVIKWVEILWYCMEDTNALTERLVKEHYWVV</sequence>
<dbReference type="EMBL" id="AMFJ01000428">
    <property type="protein sequence ID" value="EKE27763.1"/>
    <property type="molecule type" value="Genomic_DNA"/>
</dbReference>
<dbReference type="AlphaFoldDB" id="K2FXP9"/>
<comment type="caution">
    <text evidence="2">The sequence shown here is derived from an EMBL/GenBank/DDBJ whole genome shotgun (WGS) entry which is preliminary data.</text>
</comment>